<dbReference type="EMBL" id="AF401671">
    <property type="protein sequence ID" value="AAL00958.1"/>
    <property type="molecule type" value="Genomic_DNA"/>
</dbReference>
<feature type="transmembrane region" description="Helical" evidence="8">
    <location>
        <begin position="123"/>
        <end position="140"/>
    </location>
</feature>
<dbReference type="InterPro" id="IPR004812">
    <property type="entry name" value="Efflux_drug-R_Bcr/CmlA"/>
</dbReference>
<feature type="transmembrane region" description="Helical" evidence="8">
    <location>
        <begin position="63"/>
        <end position="83"/>
    </location>
</feature>
<dbReference type="PROSITE" id="PS00216">
    <property type="entry name" value="SUGAR_TRANSPORT_1"/>
    <property type="match status" value="1"/>
</dbReference>
<dbReference type="InterPro" id="IPR036259">
    <property type="entry name" value="MFS_trans_sf"/>
</dbReference>
<dbReference type="PANTHER" id="PTHR23502:SF132">
    <property type="entry name" value="POLYAMINE TRANSPORTER 2-RELATED"/>
    <property type="match status" value="1"/>
</dbReference>
<dbReference type="NCBIfam" id="TIGR00710">
    <property type="entry name" value="efflux_Bcr_CflA"/>
    <property type="match status" value="1"/>
</dbReference>
<evidence type="ECO:0000256" key="3">
    <source>
        <dbReference type="ARBA" id="ARBA00022448"/>
    </source>
</evidence>
<feature type="transmembrane region" description="Helical" evidence="8">
    <location>
        <begin position="152"/>
        <end position="174"/>
    </location>
</feature>
<dbReference type="PANTHER" id="PTHR23502">
    <property type="entry name" value="MAJOR FACILITATOR SUPERFAMILY"/>
    <property type="match status" value="1"/>
</dbReference>
<dbReference type="PROSITE" id="PS50850">
    <property type="entry name" value="MFS"/>
    <property type="match status" value="1"/>
</dbReference>
<feature type="transmembrane region" description="Helical" evidence="8">
    <location>
        <begin position="300"/>
        <end position="317"/>
    </location>
</feature>
<comment type="subcellular location">
    <subcellularLocation>
        <location evidence="1 8">Cell membrane</location>
        <topology evidence="1 8">Multi-pass membrane protein</topology>
    </subcellularLocation>
</comment>
<dbReference type="InterPro" id="IPR020846">
    <property type="entry name" value="MFS_dom"/>
</dbReference>
<reference evidence="10" key="2">
    <citation type="journal article" date="2002" name="Microbiology">
        <title>Physical and genetic map of the Lactobacillus sakei 23K chromosome.</title>
        <authorList>
            <person name="Dudez A.-M."/>
            <person name="Chaillou S."/>
            <person name="Hissler L."/>
            <person name="Stentz R."/>
            <person name="Champomier-Verges M.-C."/>
            <person name="Alpert C.-A."/>
            <person name="Zagorec M."/>
        </authorList>
    </citation>
    <scope>NUCLEOTIDE SEQUENCE</scope>
</reference>
<evidence type="ECO:0000313" key="10">
    <source>
        <dbReference type="EMBL" id="AAL00958.1"/>
    </source>
</evidence>
<sequence length="410" mass="44741">MTGYFFGLFSSLSRRVFMHYSKSRIIWLSVLLGSLSAYGPLLVDMYLPAFPIMESDFHTSASMIQISLTMCLAGLAIGPIFMGAWSDRVGRKTPLVIGTSLAIIACFLSLVTHNIWLFFLLRFIQGLASSAGQVVTRAVAKDLFNGKQLTKFIALLMAINGIFPIISPLIGSLLLRYTSWQGIFGFIGCTGLLLLLGLIFGFKETHKLSPADQKATSTRLNVQTVFKDRPFICFVLIQGLVYGAMFCYISGSSFMLQNVFSLSKSTFSLIYGINGIGIILMAELSTVLINWFTELEQLKLGLIGGLIGGFCILISGLGPNKLWLALIGLFLVVSTLGLINAVVTSLALQRQGKQAGIASSVLGLGMYVFGIFLSPLVGIMGSYTYLPLAVLILLCEFSALLLYRYVRRIV</sequence>
<dbReference type="SUPFAM" id="SSF103473">
    <property type="entry name" value="MFS general substrate transporter"/>
    <property type="match status" value="1"/>
</dbReference>
<keyword evidence="4 8" id="KW-1003">Cell membrane</keyword>
<accession>Q93CW7</accession>
<dbReference type="Gene3D" id="1.20.1720.10">
    <property type="entry name" value="Multidrug resistance protein D"/>
    <property type="match status" value="1"/>
</dbReference>
<reference evidence="10" key="1">
    <citation type="submission" date="2001-07" db="EMBL/GenBank/DDBJ databases">
        <authorList>
            <person name="Dudez A.-M."/>
            <person name="Chaillou S."/>
            <person name="Zagorec M."/>
        </authorList>
    </citation>
    <scope>NUCLEOTIDE SEQUENCE</scope>
</reference>
<feature type="transmembrane region" description="Helical" evidence="8">
    <location>
        <begin position="231"/>
        <end position="251"/>
    </location>
</feature>
<feature type="transmembrane region" description="Helical" evidence="8">
    <location>
        <begin position="271"/>
        <end position="293"/>
    </location>
</feature>
<gene>
    <name evidence="10" type="primary">labK</name>
</gene>
<feature type="transmembrane region" description="Helical" evidence="8">
    <location>
        <begin position="95"/>
        <end position="117"/>
    </location>
</feature>
<evidence type="ECO:0000256" key="5">
    <source>
        <dbReference type="ARBA" id="ARBA00022692"/>
    </source>
</evidence>
<dbReference type="InterPro" id="IPR005829">
    <property type="entry name" value="Sugar_transporter_CS"/>
</dbReference>
<evidence type="ECO:0000259" key="9">
    <source>
        <dbReference type="PROSITE" id="PS50850"/>
    </source>
</evidence>
<evidence type="ECO:0000256" key="2">
    <source>
        <dbReference type="ARBA" id="ARBA00006236"/>
    </source>
</evidence>
<name>Q93CW7_LATSK</name>
<keyword evidence="6 8" id="KW-1133">Transmembrane helix</keyword>
<organism evidence="10">
    <name type="scientific">Latilactobacillus sakei</name>
    <name type="common">Lactobacillus sakei</name>
    <dbReference type="NCBI Taxonomy" id="1599"/>
    <lineage>
        <taxon>Bacteria</taxon>
        <taxon>Bacillati</taxon>
        <taxon>Bacillota</taxon>
        <taxon>Bacilli</taxon>
        <taxon>Lactobacillales</taxon>
        <taxon>Lactobacillaceae</taxon>
        <taxon>Latilactobacillus</taxon>
    </lineage>
</organism>
<comment type="similarity">
    <text evidence="2 8">Belongs to the major facilitator superfamily. Bcr/CmlA family.</text>
</comment>
<feature type="transmembrane region" description="Helical" evidence="8">
    <location>
        <begin position="323"/>
        <end position="343"/>
    </location>
</feature>
<dbReference type="InterPro" id="IPR011701">
    <property type="entry name" value="MFS"/>
</dbReference>
<feature type="transmembrane region" description="Helical" evidence="8">
    <location>
        <begin position="25"/>
        <end position="43"/>
    </location>
</feature>
<dbReference type="GO" id="GO:0005886">
    <property type="term" value="C:plasma membrane"/>
    <property type="evidence" value="ECO:0007669"/>
    <property type="project" value="UniProtKB-SubCell"/>
</dbReference>
<feature type="transmembrane region" description="Helical" evidence="8">
    <location>
        <begin position="355"/>
        <end position="379"/>
    </location>
</feature>
<dbReference type="AlphaFoldDB" id="Q93CW7"/>
<dbReference type="Pfam" id="PF07690">
    <property type="entry name" value="MFS_1"/>
    <property type="match status" value="1"/>
</dbReference>
<evidence type="ECO:0000256" key="7">
    <source>
        <dbReference type="ARBA" id="ARBA00023136"/>
    </source>
</evidence>
<evidence type="ECO:0000256" key="8">
    <source>
        <dbReference type="RuleBase" id="RU365088"/>
    </source>
</evidence>
<proteinExistence type="inferred from homology"/>
<keyword evidence="3 8" id="KW-0813">Transport</keyword>
<feature type="transmembrane region" description="Helical" evidence="8">
    <location>
        <begin position="385"/>
        <end position="406"/>
    </location>
</feature>
<dbReference type="GO" id="GO:0042910">
    <property type="term" value="F:xenobiotic transmembrane transporter activity"/>
    <property type="evidence" value="ECO:0007669"/>
    <property type="project" value="InterPro"/>
</dbReference>
<dbReference type="GO" id="GO:1990961">
    <property type="term" value="P:xenobiotic detoxification by transmembrane export across the plasma membrane"/>
    <property type="evidence" value="ECO:0007669"/>
    <property type="project" value="InterPro"/>
</dbReference>
<evidence type="ECO:0000256" key="1">
    <source>
        <dbReference type="ARBA" id="ARBA00004651"/>
    </source>
</evidence>
<feature type="domain" description="Major facilitator superfamily (MFS) profile" evidence="9">
    <location>
        <begin position="25"/>
        <end position="407"/>
    </location>
</feature>
<keyword evidence="7 8" id="KW-0472">Membrane</keyword>
<evidence type="ECO:0000256" key="6">
    <source>
        <dbReference type="ARBA" id="ARBA00022989"/>
    </source>
</evidence>
<evidence type="ECO:0000256" key="4">
    <source>
        <dbReference type="ARBA" id="ARBA00022475"/>
    </source>
</evidence>
<dbReference type="CDD" id="cd17320">
    <property type="entry name" value="MFS_MdfA_MDR_like"/>
    <property type="match status" value="1"/>
</dbReference>
<keyword evidence="5 8" id="KW-0812">Transmembrane</keyword>
<feature type="transmembrane region" description="Helical" evidence="8">
    <location>
        <begin position="180"/>
        <end position="202"/>
    </location>
</feature>
<protein>
    <recommendedName>
        <fullName evidence="8">Bcr/CflA family efflux transporter</fullName>
    </recommendedName>
</protein>